<dbReference type="Proteomes" id="UP000033636">
    <property type="component" value="Unassembled WGS sequence"/>
</dbReference>
<protein>
    <submittedName>
        <fullName evidence="1">MarC family protein</fullName>
    </submittedName>
</protein>
<comment type="caution">
    <text evidence="1">The sequence shown here is derived from an EMBL/GenBank/DDBJ whole genome shotgun (WGS) entry which is preliminary data.</text>
</comment>
<organism evidence="1 2">
    <name type="scientific">Thermoproteus sp. AZ2</name>
    <dbReference type="NCBI Taxonomy" id="1609232"/>
    <lineage>
        <taxon>Archaea</taxon>
        <taxon>Thermoproteota</taxon>
        <taxon>Thermoprotei</taxon>
        <taxon>Thermoproteales</taxon>
        <taxon>Thermoproteaceae</taxon>
        <taxon>Thermoproteus</taxon>
    </lineage>
</organism>
<reference evidence="1" key="1">
    <citation type="submission" date="2024-07" db="EMBL/GenBank/DDBJ databases">
        <title>Metagenome and Metagenome-Assembled Genomes of Archaea from a hot spring from the geothermal field of Los Azufres, Mexico.</title>
        <authorList>
            <person name="Marin-Paredes R."/>
            <person name="Martinez-Romero E."/>
            <person name="Servin-Garciduenas L.E."/>
        </authorList>
    </citation>
    <scope>NUCLEOTIDE SEQUENCE</scope>
</reference>
<name>A0ACC6V2B1_9CREN</name>
<accession>A0ACC6V2B1</accession>
<gene>
    <name evidence="1" type="ORF">TU35_007020</name>
</gene>
<sequence>MTPLEFLSLIGQIYAIENPIGVIGYLGEVAAERPKEIGRILRLTGIAVISLAAVFAVGGEYILSAFGVNVTSFRIAGGVIILATSIITLIHGSPISRAGERVEESAVVPLATPLIVGPGTITTLILFSHAYGPLATLAAALIASILSAATLYLGIRAMSLVGATPVRLVGRFMALIIATIGVEMILGGVSSYVESLRGLLSS</sequence>
<proteinExistence type="predicted"/>
<evidence type="ECO:0000313" key="2">
    <source>
        <dbReference type="Proteomes" id="UP000033636"/>
    </source>
</evidence>
<dbReference type="EMBL" id="JZWT02000018">
    <property type="protein sequence ID" value="MFB6490978.1"/>
    <property type="molecule type" value="Genomic_DNA"/>
</dbReference>
<evidence type="ECO:0000313" key="1">
    <source>
        <dbReference type="EMBL" id="MFB6490978.1"/>
    </source>
</evidence>